<evidence type="ECO:0000313" key="2">
    <source>
        <dbReference type="EMBL" id="GIM45948.1"/>
    </source>
</evidence>
<feature type="transmembrane region" description="Helical" evidence="1">
    <location>
        <begin position="6"/>
        <end position="32"/>
    </location>
</feature>
<keyword evidence="1" id="KW-0472">Membrane</keyword>
<sequence length="176" mass="20507">MSFDNTILAAIIGFIGSIIGGAITLLGVRITLQKQDEDHFMSTFMRKMIAIERVKDILEEFREYDCPENEGEELWQIVLAKADFFAEAERRINYEIGGITAYELLEYTSFLSYSSTLEFEKWLNTDFWPRISGRDHILEQQLSKIISAIDIIIDRIDKEKTLLKNKYKKIIKKRGL</sequence>
<name>A0AAV4LE55_9BACL</name>
<proteinExistence type="predicted"/>
<dbReference type="RefSeq" id="WP_282199107.1">
    <property type="nucleotide sequence ID" value="NZ_BOQE01000001.1"/>
</dbReference>
<accession>A0AAV4LE55</accession>
<dbReference type="Proteomes" id="UP001057291">
    <property type="component" value="Unassembled WGS sequence"/>
</dbReference>
<organism evidence="2 3">
    <name type="scientific">Collibacillus ludicampi</name>
    <dbReference type="NCBI Taxonomy" id="2771369"/>
    <lineage>
        <taxon>Bacteria</taxon>
        <taxon>Bacillati</taxon>
        <taxon>Bacillota</taxon>
        <taxon>Bacilli</taxon>
        <taxon>Bacillales</taxon>
        <taxon>Alicyclobacillaceae</taxon>
        <taxon>Collibacillus</taxon>
    </lineage>
</organism>
<gene>
    <name evidence="2" type="ORF">DNHGIG_14970</name>
</gene>
<comment type="caution">
    <text evidence="2">The sequence shown here is derived from an EMBL/GenBank/DDBJ whole genome shotgun (WGS) entry which is preliminary data.</text>
</comment>
<reference evidence="2" key="1">
    <citation type="journal article" date="2023" name="Int. J. Syst. Evol. Microbiol.">
        <title>Collibacillus ludicampi gen. nov., sp. nov., a new soil bacterium of the family Alicyclobacillaceae.</title>
        <authorList>
            <person name="Jojima T."/>
            <person name="Ioku Y."/>
            <person name="Fukuta Y."/>
            <person name="Shirasaka N."/>
            <person name="Matsumura Y."/>
            <person name="Mori M."/>
        </authorList>
    </citation>
    <scope>NUCLEOTIDE SEQUENCE</scope>
    <source>
        <strain evidence="2">TP075</strain>
    </source>
</reference>
<evidence type="ECO:0008006" key="4">
    <source>
        <dbReference type="Google" id="ProtNLM"/>
    </source>
</evidence>
<keyword evidence="1" id="KW-0812">Transmembrane</keyword>
<keyword evidence="3" id="KW-1185">Reference proteome</keyword>
<evidence type="ECO:0000256" key="1">
    <source>
        <dbReference type="SAM" id="Phobius"/>
    </source>
</evidence>
<keyword evidence="1" id="KW-1133">Transmembrane helix</keyword>
<evidence type="ECO:0000313" key="3">
    <source>
        <dbReference type="Proteomes" id="UP001057291"/>
    </source>
</evidence>
<dbReference type="AlphaFoldDB" id="A0AAV4LE55"/>
<dbReference type="EMBL" id="BOQE01000001">
    <property type="protein sequence ID" value="GIM45948.1"/>
    <property type="molecule type" value="Genomic_DNA"/>
</dbReference>
<protein>
    <recommendedName>
        <fullName evidence="4">DUF4760 domain-containing protein</fullName>
    </recommendedName>
</protein>